<accession>A0A510KW48</accession>
<evidence type="ECO:0000313" key="1">
    <source>
        <dbReference type="EMBL" id="BBM55864.1"/>
    </source>
</evidence>
<organism evidence="1 2">
    <name type="scientific">Leptotrichia wadei</name>
    <dbReference type="NCBI Taxonomy" id="157687"/>
    <lineage>
        <taxon>Bacteria</taxon>
        <taxon>Fusobacteriati</taxon>
        <taxon>Fusobacteriota</taxon>
        <taxon>Fusobacteriia</taxon>
        <taxon>Fusobacteriales</taxon>
        <taxon>Leptotrichiaceae</taxon>
        <taxon>Leptotrichia</taxon>
    </lineage>
</organism>
<name>A0A510KW48_9FUSO</name>
<evidence type="ECO:0000313" key="2">
    <source>
        <dbReference type="Proteomes" id="UP000321944"/>
    </source>
</evidence>
<dbReference type="AlphaFoldDB" id="A0A510KW48"/>
<dbReference type="Proteomes" id="UP000321944">
    <property type="component" value="Chromosome"/>
</dbReference>
<sequence>MKVPNNRYSALKNVFLIELEKIKDNKEMFEENFLKFIEETPKFVNTDLFVTKYSGRSKQFNIKNFNRKRANNFLRTGFGYAFDKSYNFKKV</sequence>
<proteinExistence type="predicted"/>
<gene>
    <name evidence="1" type="ORF">JMUB3936_2179</name>
</gene>
<protein>
    <submittedName>
        <fullName evidence="1">Uncharacterized protein</fullName>
    </submittedName>
</protein>
<dbReference type="EMBL" id="AP019841">
    <property type="protein sequence ID" value="BBM55864.1"/>
    <property type="molecule type" value="Genomic_DNA"/>
</dbReference>
<reference evidence="1 2" key="1">
    <citation type="submission" date="2019-07" db="EMBL/GenBank/DDBJ databases">
        <title>Complete Genome Sequence of Leptotrichia wadei Strain JMUB3936.</title>
        <authorList>
            <person name="Watanabe S."/>
            <person name="Cui L."/>
        </authorList>
    </citation>
    <scope>NUCLEOTIDE SEQUENCE [LARGE SCALE GENOMIC DNA]</scope>
    <source>
        <strain evidence="1 2">JMUB3936</strain>
    </source>
</reference>